<dbReference type="PROSITE" id="PS51686">
    <property type="entry name" value="SAM_MT_RSMB_NOP"/>
    <property type="match status" value="1"/>
</dbReference>
<protein>
    <submittedName>
        <fullName evidence="5">Nol1/NOP2/sun family methyltransferase, related, related</fullName>
    </submittedName>
</protein>
<dbReference type="OrthoDB" id="6093671at2759"/>
<proteinExistence type="inferred from homology"/>
<evidence type="ECO:0000313" key="6">
    <source>
        <dbReference type="Proteomes" id="UP000030744"/>
    </source>
</evidence>
<dbReference type="SUPFAM" id="SSF53335">
    <property type="entry name" value="S-adenosyl-L-methionine-dependent methyltransferases"/>
    <property type="match status" value="1"/>
</dbReference>
<dbReference type="PROSITE" id="PS01153">
    <property type="entry name" value="NOL1_NOP2_SUN"/>
    <property type="match status" value="1"/>
</dbReference>
<dbReference type="VEuPathDB" id="ToxoDB:EMH_0006350"/>
<comment type="similarity">
    <text evidence="1 2">Belongs to the class I-like SAM-binding methyltransferase superfamily. RsmB/NOP family.</text>
</comment>
<dbReference type="RefSeq" id="XP_013349432.1">
    <property type="nucleotide sequence ID" value="XM_013493978.1"/>
</dbReference>
<feature type="compositionally biased region" description="Polar residues" evidence="3">
    <location>
        <begin position="282"/>
        <end position="292"/>
    </location>
</feature>
<dbReference type="InterPro" id="IPR029063">
    <property type="entry name" value="SAM-dependent_MTases_sf"/>
</dbReference>
<dbReference type="GeneID" id="25375651"/>
<dbReference type="AlphaFoldDB" id="U6JMX8"/>
<dbReference type="GO" id="GO:0003723">
    <property type="term" value="F:RNA binding"/>
    <property type="evidence" value="ECO:0007669"/>
    <property type="project" value="UniProtKB-UniRule"/>
</dbReference>
<dbReference type="EMBL" id="HG678410">
    <property type="protein sequence ID" value="CDJ26854.1"/>
    <property type="molecule type" value="Genomic_DNA"/>
</dbReference>
<keyword evidence="6" id="KW-1185">Reference proteome</keyword>
<comment type="caution">
    <text evidence="2">Lacks conserved residue(s) required for the propagation of feature annotation.</text>
</comment>
<feature type="binding site" evidence="2">
    <location>
        <position position="80"/>
    </location>
    <ligand>
        <name>S-adenosyl-L-methionine</name>
        <dbReference type="ChEBI" id="CHEBI:59789"/>
    </ligand>
</feature>
<feature type="compositionally biased region" description="Basic and acidic residues" evidence="3">
    <location>
        <begin position="246"/>
        <end position="257"/>
    </location>
</feature>
<evidence type="ECO:0000256" key="2">
    <source>
        <dbReference type="PROSITE-ProRule" id="PRU01023"/>
    </source>
</evidence>
<reference evidence="5" key="2">
    <citation type="submission" date="2013-10" db="EMBL/GenBank/DDBJ databases">
        <authorList>
            <person name="Aslett M."/>
        </authorList>
    </citation>
    <scope>NUCLEOTIDE SEQUENCE [LARGE SCALE GENOMIC DNA]</scope>
    <source>
        <strain evidence="5">Houghton</strain>
    </source>
</reference>
<evidence type="ECO:0000256" key="3">
    <source>
        <dbReference type="SAM" id="MobiDB-lite"/>
    </source>
</evidence>
<sequence>MKKDGFYKEIRSQIINEDFRGALTRQEAVSMLPCLFLDIQPHHLVLDMCSSPAACFPTLHENAGGGPQKEKLQFDRILADVPCSGDGTMRKNVDVWRSWNAGGGHSMHPIQAVIATVLSQQKGRVEIVDPPELPGLKWSKGKSSWLVPSPPAKVCPLTEDTSAPNAPAGSRITFFRAFDEVPEEFHHRIRPTMFPPLGADSMSLEKCVRVLPHHNNTGGFFVCCLRKVAELDASQIFISNKSKVRVAAEERQHDRRNSRGCGGPRPTSKSAFNDSPDPPSRTEGSGTSSEATNPVEPEPNPLLDGTLLPEELNTNTQPAAASGSLENIAERTSTAPSASEEGSLYALAAAASKPGSLFHLLLPTNCDAEGSRVLQMIFDFFGLDERTPLLAGDLRDPRNVESLDPDLLFRRVHSQKKMFLLSKSLAGLVKTCYGTPGARCCKVLAHAQSRRGELCQQLDGLLRSKIKWVHAGATVLVKHCETKTGEEQGLGAQGWRVPQEGAALMATFMRRRIVFVSLLVGRLLLLPEARVVRLSQLLYFEGCKQVLNLASCRDKDGSIEAGGVVCIICPTSVVSVEDTVREDAHAKEGTPELDEETRLLARKYPIRENPSFSAIADSLCVACMLTRGGNLHAYMNKNEAKALAFHLFSMPEELTTACNDA</sequence>
<keyword evidence="2 5" id="KW-0808">Transferase</keyword>
<dbReference type="InterPro" id="IPR023267">
    <property type="entry name" value="RCMT"/>
</dbReference>
<reference evidence="5" key="1">
    <citation type="submission" date="2013-10" db="EMBL/GenBank/DDBJ databases">
        <title>Genomic analysis of the causative agents of coccidiosis in chickens.</title>
        <authorList>
            <person name="Reid A.J."/>
            <person name="Blake D."/>
            <person name="Billington K."/>
            <person name="Browne H."/>
            <person name="Dunn M."/>
            <person name="Hung S."/>
            <person name="Kawahara F."/>
            <person name="Miranda-Saavedra D."/>
            <person name="Mourier T."/>
            <person name="Nagra H."/>
            <person name="Otto T.D."/>
            <person name="Rawlings N."/>
            <person name="Sanchez A."/>
            <person name="Sanders M."/>
            <person name="Subramaniam C."/>
            <person name="Tay Y."/>
            <person name="Dear P."/>
            <person name="Doerig C."/>
            <person name="Gruber A."/>
            <person name="Parkinson J."/>
            <person name="Shirley M."/>
            <person name="Wan K.L."/>
            <person name="Berriman M."/>
            <person name="Tomley F."/>
            <person name="Pain A."/>
        </authorList>
    </citation>
    <scope>NUCLEOTIDE SEQUENCE [LARGE SCALE GENOMIC DNA]</scope>
    <source>
        <strain evidence="5">Houghton</strain>
    </source>
</reference>
<feature type="domain" description="SAM-dependent MTase RsmB/NOP-type" evidence="4">
    <location>
        <begin position="1"/>
        <end position="228"/>
    </location>
</feature>
<evidence type="ECO:0000256" key="1">
    <source>
        <dbReference type="ARBA" id="ARBA00007494"/>
    </source>
</evidence>
<keyword evidence="2" id="KW-0694">RNA-binding</keyword>
<keyword evidence="2" id="KW-0949">S-adenosyl-L-methionine</keyword>
<dbReference type="PANTHER" id="PTHR22808:SF1">
    <property type="entry name" value="RNA CYTOSINE-C(5)-METHYLTRANSFERASE NSUN2-RELATED"/>
    <property type="match status" value="1"/>
</dbReference>
<dbReference type="GO" id="GO:0008173">
    <property type="term" value="F:RNA methyltransferase activity"/>
    <property type="evidence" value="ECO:0007669"/>
    <property type="project" value="InterPro"/>
</dbReference>
<dbReference type="InterPro" id="IPR018314">
    <property type="entry name" value="RsmB/NOL1/NOP2-like_CS"/>
</dbReference>
<dbReference type="Proteomes" id="UP000030744">
    <property type="component" value="Unassembled WGS sequence"/>
</dbReference>
<name>U6JMX8_9EIME</name>
<keyword evidence="2 5" id="KW-0489">Methyltransferase</keyword>
<dbReference type="GO" id="GO:0001510">
    <property type="term" value="P:RNA methylation"/>
    <property type="evidence" value="ECO:0007669"/>
    <property type="project" value="InterPro"/>
</dbReference>
<organism evidence="5 6">
    <name type="scientific">Eimeria mitis</name>
    <dbReference type="NCBI Taxonomy" id="44415"/>
    <lineage>
        <taxon>Eukaryota</taxon>
        <taxon>Sar</taxon>
        <taxon>Alveolata</taxon>
        <taxon>Apicomplexa</taxon>
        <taxon>Conoidasida</taxon>
        <taxon>Coccidia</taxon>
        <taxon>Eucoccidiorida</taxon>
        <taxon>Eimeriorina</taxon>
        <taxon>Eimeriidae</taxon>
        <taxon>Eimeria</taxon>
    </lineage>
</organism>
<feature type="region of interest" description="Disordered" evidence="3">
    <location>
        <begin position="242"/>
        <end position="339"/>
    </location>
</feature>
<dbReference type="InterPro" id="IPR001678">
    <property type="entry name" value="MeTrfase_RsmB-F_NOP2_dom"/>
</dbReference>
<dbReference type="PANTHER" id="PTHR22808">
    <property type="entry name" value="NCL1 YEAST -RELATED NOL1/NOP2/FMU SUN DOMAIN-CONTAINING"/>
    <property type="match status" value="1"/>
</dbReference>
<evidence type="ECO:0000259" key="4">
    <source>
        <dbReference type="PROSITE" id="PS51686"/>
    </source>
</evidence>
<accession>U6JMX8</accession>
<dbReference type="Gene3D" id="3.40.50.150">
    <property type="entry name" value="Vaccinia Virus protein VP39"/>
    <property type="match status" value="3"/>
</dbReference>
<gene>
    <name evidence="5" type="ORF">EMH_0006350</name>
</gene>
<evidence type="ECO:0000313" key="5">
    <source>
        <dbReference type="EMBL" id="CDJ26854.1"/>
    </source>
</evidence>